<dbReference type="InterPro" id="IPR011098">
    <property type="entry name" value="G5_dom"/>
</dbReference>
<dbReference type="Pfam" id="PF07501">
    <property type="entry name" value="G5"/>
    <property type="match status" value="2"/>
</dbReference>
<dbReference type="Pfam" id="PF04650">
    <property type="entry name" value="YSIRK_signal"/>
    <property type="match status" value="1"/>
</dbReference>
<dbReference type="RefSeq" id="WP_160333462.1">
    <property type="nucleotide sequence ID" value="NZ_WSRS01000122.1"/>
</dbReference>
<dbReference type="PROSITE" id="PS51109">
    <property type="entry name" value="G5"/>
    <property type="match status" value="2"/>
</dbReference>
<dbReference type="InterPro" id="IPR012706">
    <property type="entry name" value="Rib_alpha_Esp_rpt"/>
</dbReference>
<organism evidence="4 5">
    <name type="scientific">Streptococcus danieliae</name>
    <dbReference type="NCBI Taxonomy" id="747656"/>
    <lineage>
        <taxon>Bacteria</taxon>
        <taxon>Bacillati</taxon>
        <taxon>Bacillota</taxon>
        <taxon>Bacilli</taxon>
        <taxon>Lactobacillales</taxon>
        <taxon>Streptococcaceae</taxon>
        <taxon>Streptococcus</taxon>
    </lineage>
</organism>
<dbReference type="EMBL" id="WSRS01000122">
    <property type="protein sequence ID" value="MVX59722.1"/>
    <property type="molecule type" value="Genomic_DNA"/>
</dbReference>
<protein>
    <submittedName>
        <fullName evidence="4">YSIRK-type signal peptide-containing protein</fullName>
    </submittedName>
</protein>
<dbReference type="OrthoDB" id="1098018at2"/>
<feature type="domain" description="G5" evidence="3">
    <location>
        <begin position="401"/>
        <end position="481"/>
    </location>
</feature>
<dbReference type="InterPro" id="IPR059115">
    <property type="entry name" value="Rib"/>
</dbReference>
<accession>A0A7X3G9U1</accession>
<feature type="compositionally biased region" description="Basic and acidic residues" evidence="2">
    <location>
        <begin position="102"/>
        <end position="118"/>
    </location>
</feature>
<evidence type="ECO:0000259" key="3">
    <source>
        <dbReference type="PROSITE" id="PS51109"/>
    </source>
</evidence>
<proteinExistence type="predicted"/>
<evidence type="ECO:0000313" key="5">
    <source>
        <dbReference type="Proteomes" id="UP000461595"/>
    </source>
</evidence>
<dbReference type="NCBIfam" id="TIGR01168">
    <property type="entry name" value="YSIRK_signal"/>
    <property type="match status" value="1"/>
</dbReference>
<feature type="non-terminal residue" evidence="4">
    <location>
        <position position="894"/>
    </location>
</feature>
<name>A0A7X3G9U1_9STRE</name>
<dbReference type="Proteomes" id="UP000461595">
    <property type="component" value="Unassembled WGS sequence"/>
</dbReference>
<keyword evidence="1" id="KW-0732">Signal</keyword>
<dbReference type="Pfam" id="PF08428">
    <property type="entry name" value="Rib"/>
    <property type="match status" value="4"/>
</dbReference>
<dbReference type="Gene3D" id="2.20.230.10">
    <property type="entry name" value="Resuscitation-promoting factor rpfb"/>
    <property type="match status" value="2"/>
</dbReference>
<dbReference type="NCBIfam" id="TIGR02331">
    <property type="entry name" value="rib_alpha"/>
    <property type="match status" value="4"/>
</dbReference>
<evidence type="ECO:0000313" key="4">
    <source>
        <dbReference type="EMBL" id="MVX59722.1"/>
    </source>
</evidence>
<feature type="region of interest" description="Disordered" evidence="2">
    <location>
        <begin position="555"/>
        <end position="575"/>
    </location>
</feature>
<reference evidence="4 5" key="1">
    <citation type="submission" date="2019-12" db="EMBL/GenBank/DDBJ databases">
        <title>Microbes associate with the intestines of laboratory mice.</title>
        <authorList>
            <person name="Navarre W."/>
            <person name="Wong E."/>
        </authorList>
    </citation>
    <scope>NUCLEOTIDE SEQUENCE [LARGE SCALE GENOMIC DNA]</scope>
    <source>
        <strain evidence="4 5">NM51_B2-22</strain>
    </source>
</reference>
<dbReference type="AlphaFoldDB" id="A0A7X3G9U1"/>
<dbReference type="InterPro" id="IPR005877">
    <property type="entry name" value="YSIRK_signal_dom"/>
</dbReference>
<feature type="compositionally biased region" description="Polar residues" evidence="2">
    <location>
        <begin position="40"/>
        <end position="52"/>
    </location>
</feature>
<feature type="domain" description="G5" evidence="3">
    <location>
        <begin position="474"/>
        <end position="555"/>
    </location>
</feature>
<feature type="compositionally biased region" description="Basic and acidic residues" evidence="2">
    <location>
        <begin position="555"/>
        <end position="569"/>
    </location>
</feature>
<feature type="region of interest" description="Disordered" evidence="2">
    <location>
        <begin position="40"/>
        <end position="124"/>
    </location>
</feature>
<dbReference type="SMART" id="SM01208">
    <property type="entry name" value="G5"/>
    <property type="match status" value="2"/>
</dbReference>
<evidence type="ECO:0000256" key="1">
    <source>
        <dbReference type="ARBA" id="ARBA00022729"/>
    </source>
</evidence>
<dbReference type="Gene3D" id="3.10.20.890">
    <property type="match status" value="1"/>
</dbReference>
<evidence type="ECO:0000256" key="2">
    <source>
        <dbReference type="SAM" id="MobiDB-lite"/>
    </source>
</evidence>
<comment type="caution">
    <text evidence="4">The sequence shown here is derived from an EMBL/GenBank/DDBJ whole genome shotgun (WGS) entry which is preliminary data.</text>
</comment>
<sequence>MDRGDAKQRFSIRKYKLGAASVLLATVFANGTTSVSADEQIGTTESTATVSLDSAIEENSIEESASETYVGPAVLESTSPQETVEVKPSSEAADLKSSSETTDLKPEMGESSVEKSKSAETNQSISSIPEVVVRETEVPHSTVVESENKSMENPKVSESAPKFDSVFETKKETVTHPIVKEENVSEVTATDAENVALVQDLEKKSEKAEQASRFRSVLRSTGAREGEVRIFQLFRQIQTTSGDAADYGARVISFDGYVSENGPEPDGTYLVRWVVKYVPNRVSGRAPAAPVGVSIAGTATYEVPKTVLFNGQTITGVPSKTDSTTKYYSPSVKANIGQENTLEFTSKVTPWPDRDDFWGHFVIDFATAFSPTYNKPVDPANRTTPIRNIISATVTLDGTAFKKYKNRDRTVTEEIPFSTEYQADDSQDVGKQLVVREGVNGEQTVKITTSKNAQGETVETRGEPVVVREPVSKQVKVGTKPKVETTNLPFKTVYQNDPTMKADAPEVVVTEGKEGRKVVTTTYSVNSTTGEVTANTPTEEVTDAVDRVIKRGTKPADKDTYEPVGKEQTVRPGGTPRATLAIGNLADLPEGTQVGFKSPVDTATEGNKSAVVVVTYPDKSSEEVPVIVKVVAPDADKYTPAGKTQTVKPNETPQAVNSIENASSLPEGTQYAFKAPVNTSSEGDKSAVVVVTYPDGTRDEVPVTVKVVTPDADKYTPEAREQTVRPGGTPRATVAIANLQDLPQGTKVGFKTPVDTSTEGDKQGTVVVTYPDGSKEDVPVIVKVAAPDADKYTPAGKTQTVKPNETPQAVNSIENASSLPEGTQYAFKAPVNTSSEGDKSAVVVVTYPDGTRDEVPVTVKVVTPDADKYTPEAREQTVRPGGTPRATVAIANLQ</sequence>
<feature type="compositionally biased region" description="Acidic residues" evidence="2">
    <location>
        <begin position="55"/>
        <end position="65"/>
    </location>
</feature>
<gene>
    <name evidence="4" type="ORF">E5983_08810</name>
</gene>